<name>A0ABN6BY85_9PSED</name>
<sequence>MQRALPLAVLSALAGLAQAQSQPAFDCTAFFEYGGKPEEVRKAFEQSPETMAWNWFTCLNQPEIKGSTDRVWEGLKPTDQVFLPDGSQPLPYEQREPTPVAVIKAAQAMGMDTTRTFHNLDSTQQVDGLILEMGGNVPAAQRGQPVRFQLLMGRDTFGYIVDKGVYNVDGQAALTGNLAFPAAAWELKTSWIWIGNDQAFMKTLANDGYYIAQAYYLQNGSQYQVGYAALSGMHVINKLTQDWAWTTFENRNNSKYTVTNDIPPKPMTNSTGPTSAAQPVNASFQSQYPALAQYELIGVQHTAGGAPKLLANSQLESAFQSQSSCLACHDTAAYSAKKGYFNFALPQQDGIVYPTEPLPDSAFAGYNKLDFVWSLKRAQWKRQGVQQ</sequence>
<gene>
    <name evidence="3" type="ORF">PSm6_51460</name>
</gene>
<feature type="chain" id="PRO_5046850927" description="Cytochrome c family protein" evidence="2">
    <location>
        <begin position="20"/>
        <end position="387"/>
    </location>
</feature>
<feature type="region of interest" description="Disordered" evidence="1">
    <location>
        <begin position="256"/>
        <end position="276"/>
    </location>
</feature>
<dbReference type="Proteomes" id="UP001064896">
    <property type="component" value="Chromosome"/>
</dbReference>
<evidence type="ECO:0000313" key="4">
    <source>
        <dbReference type="Proteomes" id="UP001064896"/>
    </source>
</evidence>
<evidence type="ECO:0000256" key="2">
    <source>
        <dbReference type="SAM" id="SignalP"/>
    </source>
</evidence>
<keyword evidence="4" id="KW-1185">Reference proteome</keyword>
<reference evidence="3" key="1">
    <citation type="submission" date="2020-05" db="EMBL/GenBank/DDBJ databases">
        <title>Complete genome sequence of Pseudomonas sp. Sm006.</title>
        <authorList>
            <person name="Takeuchi K."/>
            <person name="Someya N."/>
        </authorList>
    </citation>
    <scope>NUCLEOTIDE SEQUENCE</scope>
    <source>
        <strain evidence="3">Sm006</strain>
    </source>
</reference>
<organism evidence="3 4">
    <name type="scientific">Pseudomonas solani</name>
    <dbReference type="NCBI Taxonomy" id="2731552"/>
    <lineage>
        <taxon>Bacteria</taxon>
        <taxon>Pseudomonadati</taxon>
        <taxon>Pseudomonadota</taxon>
        <taxon>Gammaproteobacteria</taxon>
        <taxon>Pseudomonadales</taxon>
        <taxon>Pseudomonadaceae</taxon>
        <taxon>Pseudomonas</taxon>
    </lineage>
</organism>
<feature type="signal peptide" evidence="2">
    <location>
        <begin position="1"/>
        <end position="19"/>
    </location>
</feature>
<protein>
    <recommendedName>
        <fullName evidence="5">Cytochrome c family protein</fullName>
    </recommendedName>
</protein>
<evidence type="ECO:0000313" key="3">
    <source>
        <dbReference type="EMBL" id="BCD88739.1"/>
    </source>
</evidence>
<accession>A0ABN6BY85</accession>
<dbReference type="EMBL" id="AP023081">
    <property type="protein sequence ID" value="BCD88739.1"/>
    <property type="molecule type" value="Genomic_DNA"/>
</dbReference>
<dbReference type="RefSeq" id="WP_265168588.1">
    <property type="nucleotide sequence ID" value="NZ_AP023081.1"/>
</dbReference>
<feature type="compositionally biased region" description="Polar residues" evidence="1">
    <location>
        <begin position="267"/>
        <end position="276"/>
    </location>
</feature>
<keyword evidence="2" id="KW-0732">Signal</keyword>
<evidence type="ECO:0008006" key="5">
    <source>
        <dbReference type="Google" id="ProtNLM"/>
    </source>
</evidence>
<proteinExistence type="predicted"/>
<evidence type="ECO:0000256" key="1">
    <source>
        <dbReference type="SAM" id="MobiDB-lite"/>
    </source>
</evidence>